<dbReference type="EMBL" id="OZ034830">
    <property type="protein sequence ID" value="CAL1686817.1"/>
    <property type="molecule type" value="Genomic_DNA"/>
</dbReference>
<evidence type="ECO:0000256" key="6">
    <source>
        <dbReference type="ARBA" id="ARBA00023040"/>
    </source>
</evidence>
<feature type="transmembrane region" description="Helical" evidence="11">
    <location>
        <begin position="187"/>
        <end position="209"/>
    </location>
</feature>
<evidence type="ECO:0000256" key="2">
    <source>
        <dbReference type="ARBA" id="ARBA00010663"/>
    </source>
</evidence>
<keyword evidence="7 11" id="KW-0472">Membrane</keyword>
<evidence type="ECO:0000256" key="1">
    <source>
        <dbReference type="ARBA" id="ARBA00004651"/>
    </source>
</evidence>
<reference evidence="13" key="1">
    <citation type="submission" date="2024-04" db="EMBL/GenBank/DDBJ databases">
        <authorList>
            <consortium name="Molecular Ecology Group"/>
        </authorList>
    </citation>
    <scope>NUCLEOTIDE SEQUENCE</scope>
</reference>
<evidence type="ECO:0000256" key="7">
    <source>
        <dbReference type="ARBA" id="ARBA00023136"/>
    </source>
</evidence>
<evidence type="ECO:0000256" key="3">
    <source>
        <dbReference type="ARBA" id="ARBA00022475"/>
    </source>
</evidence>
<keyword evidence="5 11" id="KW-1133">Transmembrane helix</keyword>
<keyword evidence="14" id="KW-1185">Reference proteome</keyword>
<keyword evidence="3" id="KW-1003">Cell membrane</keyword>
<dbReference type="InterPro" id="IPR017452">
    <property type="entry name" value="GPCR_Rhodpsn_7TM"/>
</dbReference>
<feature type="transmembrane region" description="Helical" evidence="11">
    <location>
        <begin position="333"/>
        <end position="355"/>
    </location>
</feature>
<dbReference type="CDD" id="cd15390">
    <property type="entry name" value="7tmA_TACR"/>
    <property type="match status" value="1"/>
</dbReference>
<evidence type="ECO:0000256" key="10">
    <source>
        <dbReference type="RuleBase" id="RU000688"/>
    </source>
</evidence>
<dbReference type="Gene3D" id="1.20.1070.10">
    <property type="entry name" value="Rhodopsin 7-helix transmembrane proteins"/>
    <property type="match status" value="1"/>
</dbReference>
<protein>
    <recommendedName>
        <fullName evidence="12">G-protein coupled receptors family 1 profile domain-containing protein</fullName>
    </recommendedName>
</protein>
<evidence type="ECO:0000313" key="13">
    <source>
        <dbReference type="EMBL" id="CAL1686817.1"/>
    </source>
</evidence>
<dbReference type="FunFam" id="1.20.1070.10:FF:000291">
    <property type="entry name" value="Predicted protein"/>
    <property type="match status" value="1"/>
</dbReference>
<feature type="transmembrane region" description="Helical" evidence="11">
    <location>
        <begin position="245"/>
        <end position="266"/>
    </location>
</feature>
<evidence type="ECO:0000313" key="14">
    <source>
        <dbReference type="Proteomes" id="UP001497644"/>
    </source>
</evidence>
<dbReference type="PRINTS" id="PR00244">
    <property type="entry name" value="NEUROKININR"/>
</dbReference>
<dbReference type="AlphaFoldDB" id="A0AAV2P2A7"/>
<dbReference type="GO" id="GO:0005886">
    <property type="term" value="C:plasma membrane"/>
    <property type="evidence" value="ECO:0007669"/>
    <property type="project" value="UniProtKB-SubCell"/>
</dbReference>
<gene>
    <name evidence="13" type="ORF">LPLAT_LOCUS12141</name>
</gene>
<feature type="transmembrane region" description="Helical" evidence="11">
    <location>
        <begin position="296"/>
        <end position="321"/>
    </location>
</feature>
<dbReference type="SUPFAM" id="SSF81321">
    <property type="entry name" value="Family A G protein-coupled receptor-like"/>
    <property type="match status" value="1"/>
</dbReference>
<dbReference type="PANTHER" id="PTHR46925">
    <property type="entry name" value="G-PROTEIN COUPLED RECEPTOR TKR-1-RELATED"/>
    <property type="match status" value="1"/>
</dbReference>
<dbReference type="Pfam" id="PF00001">
    <property type="entry name" value="7tm_1"/>
    <property type="match status" value="1"/>
</dbReference>
<keyword evidence="6 10" id="KW-0297">G-protein coupled receptor</keyword>
<evidence type="ECO:0000256" key="9">
    <source>
        <dbReference type="ARBA" id="ARBA00023224"/>
    </source>
</evidence>
<feature type="transmembrane region" description="Helical" evidence="11">
    <location>
        <begin position="140"/>
        <end position="166"/>
    </location>
</feature>
<dbReference type="InterPro" id="IPR001681">
    <property type="entry name" value="Neurokn_rcpt"/>
</dbReference>
<keyword evidence="8 10" id="KW-0675">Receptor</keyword>
<dbReference type="PANTHER" id="PTHR46925:SF2">
    <property type="entry name" value="G-PROTEIN COUPLED RECEPTOR TKR-1-RELATED"/>
    <property type="match status" value="1"/>
</dbReference>
<dbReference type="PROSITE" id="PS50262">
    <property type="entry name" value="G_PROTEIN_RECEP_F1_2"/>
    <property type="match status" value="1"/>
</dbReference>
<sequence length="421" mass="49623">MSNVILERVYNCSAWVLKLNITLLLRLNQSELRYFIEDELNRSNRSDILREQLTDCIFVNQERPFDLPWWQKLFWSLIFAVILLVATGGNIIVMWIVLAHRRMRTVTNYFLVNLSVADLMMSLLNCAFNFIFLLNSNWPFGVVYCTINNFVAHVTVASSVFTLVVISFDRYMAIMHPLKHHMSRKRTVITLILIWSISSALAIPCLLYSTTSSRRYSHGTTRISCYLLWPDGGYLHSKTEYCYNLLFLTVTYLVPMAVMAVCYTCMGRKLWGSKSIGELTHYQKGSMKSKRKVVKMFIIVVTIFALCWLPYQGFFIFVYHYRHFTESSYVQHVYLGFYWLAMSNSMVNPIIYYWMNNRFRVYFELVICKCCCVMDRTNVRRRETQELTGFQRSEFVPCNSDRFKSTSIRWRQSTAESQMMS</sequence>
<feature type="domain" description="G-protein coupled receptors family 1 profile" evidence="12">
    <location>
        <begin position="89"/>
        <end position="352"/>
    </location>
</feature>
<dbReference type="PROSITE" id="PS00237">
    <property type="entry name" value="G_PROTEIN_RECEP_F1_1"/>
    <property type="match status" value="1"/>
</dbReference>
<evidence type="ECO:0000256" key="8">
    <source>
        <dbReference type="ARBA" id="ARBA00023170"/>
    </source>
</evidence>
<evidence type="ECO:0000256" key="11">
    <source>
        <dbReference type="SAM" id="Phobius"/>
    </source>
</evidence>
<evidence type="ECO:0000256" key="4">
    <source>
        <dbReference type="ARBA" id="ARBA00022692"/>
    </source>
</evidence>
<accession>A0AAV2P2A7</accession>
<dbReference type="SMART" id="SM01381">
    <property type="entry name" value="7TM_GPCR_Srsx"/>
    <property type="match status" value="1"/>
</dbReference>
<keyword evidence="9 10" id="KW-0807">Transducer</keyword>
<dbReference type="Proteomes" id="UP001497644">
    <property type="component" value="Chromosome 7"/>
</dbReference>
<evidence type="ECO:0000259" key="12">
    <source>
        <dbReference type="PROSITE" id="PS50262"/>
    </source>
</evidence>
<evidence type="ECO:0000256" key="5">
    <source>
        <dbReference type="ARBA" id="ARBA00022989"/>
    </source>
</evidence>
<feature type="transmembrane region" description="Helical" evidence="11">
    <location>
        <begin position="73"/>
        <end position="98"/>
    </location>
</feature>
<dbReference type="PRINTS" id="PR00237">
    <property type="entry name" value="GPCRRHODOPSN"/>
</dbReference>
<feature type="transmembrane region" description="Helical" evidence="11">
    <location>
        <begin position="110"/>
        <end position="134"/>
    </location>
</feature>
<proteinExistence type="inferred from homology"/>
<comment type="similarity">
    <text evidence="2 10">Belongs to the G-protein coupled receptor 1 family.</text>
</comment>
<keyword evidence="4 10" id="KW-0812">Transmembrane</keyword>
<dbReference type="GO" id="GO:0004995">
    <property type="term" value="F:tachykinin receptor activity"/>
    <property type="evidence" value="ECO:0007669"/>
    <property type="project" value="InterPro"/>
</dbReference>
<name>A0AAV2P2A7_9HYME</name>
<comment type="subcellular location">
    <subcellularLocation>
        <location evidence="1">Cell membrane</location>
        <topology evidence="1">Multi-pass membrane protein</topology>
    </subcellularLocation>
</comment>
<organism evidence="13 14">
    <name type="scientific">Lasius platythorax</name>
    <dbReference type="NCBI Taxonomy" id="488582"/>
    <lineage>
        <taxon>Eukaryota</taxon>
        <taxon>Metazoa</taxon>
        <taxon>Ecdysozoa</taxon>
        <taxon>Arthropoda</taxon>
        <taxon>Hexapoda</taxon>
        <taxon>Insecta</taxon>
        <taxon>Pterygota</taxon>
        <taxon>Neoptera</taxon>
        <taxon>Endopterygota</taxon>
        <taxon>Hymenoptera</taxon>
        <taxon>Apocrita</taxon>
        <taxon>Aculeata</taxon>
        <taxon>Formicoidea</taxon>
        <taxon>Formicidae</taxon>
        <taxon>Formicinae</taxon>
        <taxon>Lasius</taxon>
        <taxon>Lasius</taxon>
    </lineage>
</organism>
<dbReference type="InterPro" id="IPR000276">
    <property type="entry name" value="GPCR_Rhodpsn"/>
</dbReference>